<dbReference type="EMBL" id="MN739616">
    <property type="protein sequence ID" value="QHT16176.1"/>
    <property type="molecule type" value="Genomic_DNA"/>
</dbReference>
<dbReference type="AlphaFoldDB" id="A0A6C0DGV7"/>
<name>A0A6C0DGV7_9ZZZZ</name>
<feature type="compositionally biased region" description="Basic and acidic residues" evidence="1">
    <location>
        <begin position="433"/>
        <end position="442"/>
    </location>
</feature>
<proteinExistence type="predicted"/>
<feature type="compositionally biased region" description="Acidic residues" evidence="1">
    <location>
        <begin position="396"/>
        <end position="413"/>
    </location>
</feature>
<feature type="region of interest" description="Disordered" evidence="1">
    <location>
        <begin position="396"/>
        <end position="442"/>
    </location>
</feature>
<protein>
    <submittedName>
        <fullName evidence="2">Uncharacterized protein</fullName>
    </submittedName>
</protein>
<evidence type="ECO:0000313" key="2">
    <source>
        <dbReference type="EMBL" id="QHT16176.1"/>
    </source>
</evidence>
<evidence type="ECO:0000256" key="1">
    <source>
        <dbReference type="SAM" id="MobiDB-lite"/>
    </source>
</evidence>
<organism evidence="2">
    <name type="scientific">viral metagenome</name>
    <dbReference type="NCBI Taxonomy" id="1070528"/>
    <lineage>
        <taxon>unclassified sequences</taxon>
        <taxon>metagenomes</taxon>
        <taxon>organismal metagenomes</taxon>
    </lineage>
</organism>
<sequence length="442" mass="53333">MNTIHIIIKKILNIKDDKNSFIKIDNDCHENETIINYHNLLSSKIFMMEPYSIENKFKFFYNKINNIFTNDEISENFIHFFYKIQKIYNAFSRFAYLYKIKKAKIIIDTDLCLNKLRENDKTTYCLIQDGNKYLFNIHDLIKIIHNAISNTNYFFNNPLPIKNPYNNVYLNKSTLYNIYFFIREKTYLNADLLFYFFKTNFNITLFTEKYQYLIRDYSINNYLNNTHIDKLLEDIFVMIDVFNAFFSKKNSIIIHECFPKDILLKVMKPYLHLYYLSEYSLLHVSKRMRYKKILRSKLYNFQIFNPCFGRKFIKIHKKFSNGKIKNITKIEFNTEHIAFNDKKKEKQEFLKNHNSKYDDSYDYDYSDDDADDVPNGNELDELTIYDYAVLEVENELNSDEDEDEDENENEVEDLEIHSRITSLLNDISDNEYEQDHETDSVS</sequence>
<reference evidence="2" key="1">
    <citation type="journal article" date="2020" name="Nature">
        <title>Giant virus diversity and host interactions through global metagenomics.</title>
        <authorList>
            <person name="Schulz F."/>
            <person name="Roux S."/>
            <person name="Paez-Espino D."/>
            <person name="Jungbluth S."/>
            <person name="Walsh D.A."/>
            <person name="Denef V.J."/>
            <person name="McMahon K.D."/>
            <person name="Konstantinidis K.T."/>
            <person name="Eloe-Fadrosh E.A."/>
            <person name="Kyrpides N.C."/>
            <person name="Woyke T."/>
        </authorList>
    </citation>
    <scope>NUCLEOTIDE SEQUENCE</scope>
    <source>
        <strain evidence="2">GVMAG-M-3300023174-182</strain>
    </source>
</reference>
<accession>A0A6C0DGV7</accession>